<evidence type="ECO:0000313" key="1">
    <source>
        <dbReference type="EMBL" id="KAK7306042.1"/>
    </source>
</evidence>
<dbReference type="Proteomes" id="UP001367508">
    <property type="component" value="Unassembled WGS sequence"/>
</dbReference>
<reference evidence="1 2" key="1">
    <citation type="submission" date="2024-01" db="EMBL/GenBank/DDBJ databases">
        <title>The genomes of 5 underutilized Papilionoideae crops provide insights into root nodulation and disease resistanc.</title>
        <authorList>
            <person name="Jiang F."/>
        </authorList>
    </citation>
    <scope>NUCLEOTIDE SEQUENCE [LARGE SCALE GENOMIC DNA]</scope>
    <source>
        <strain evidence="1">LVBAO_FW01</strain>
        <tissue evidence="1">Leaves</tissue>
    </source>
</reference>
<dbReference type="AlphaFoldDB" id="A0AAN9JVS5"/>
<accession>A0AAN9JVS5</accession>
<keyword evidence="2" id="KW-1185">Reference proteome</keyword>
<name>A0AAN9JVS5_CANGL</name>
<proteinExistence type="predicted"/>
<protein>
    <submittedName>
        <fullName evidence="1">Uncharacterized protein</fullName>
    </submittedName>
</protein>
<sequence>MHEPNSPFDFGKQTPIGPYTYLHGFVQGPIRYYRIGQGQCGHFVLWDRWGITAFPKGQNGHFASRDLDSLRASCVSEHVALELLHERSATRSVSPYHVAILKLMGQSGLSTMPSMVSLASSPNSEQMLLGDVEIPTSNTPVNQHHQHGSLSKITCGLLGGPFFYALTEDKAQQKGGKGLTPSHGILQQSEQGVVSIQPDTYLTDSVLTLLLALTKTQPYTSNMKGSFPLMALVVTTA</sequence>
<dbReference type="EMBL" id="JAYMYQ010000011">
    <property type="protein sequence ID" value="KAK7306042.1"/>
    <property type="molecule type" value="Genomic_DNA"/>
</dbReference>
<organism evidence="1 2">
    <name type="scientific">Canavalia gladiata</name>
    <name type="common">Sword bean</name>
    <name type="synonym">Dolichos gladiatus</name>
    <dbReference type="NCBI Taxonomy" id="3824"/>
    <lineage>
        <taxon>Eukaryota</taxon>
        <taxon>Viridiplantae</taxon>
        <taxon>Streptophyta</taxon>
        <taxon>Embryophyta</taxon>
        <taxon>Tracheophyta</taxon>
        <taxon>Spermatophyta</taxon>
        <taxon>Magnoliopsida</taxon>
        <taxon>eudicotyledons</taxon>
        <taxon>Gunneridae</taxon>
        <taxon>Pentapetalae</taxon>
        <taxon>rosids</taxon>
        <taxon>fabids</taxon>
        <taxon>Fabales</taxon>
        <taxon>Fabaceae</taxon>
        <taxon>Papilionoideae</taxon>
        <taxon>50 kb inversion clade</taxon>
        <taxon>NPAAA clade</taxon>
        <taxon>indigoferoid/millettioid clade</taxon>
        <taxon>Phaseoleae</taxon>
        <taxon>Canavalia</taxon>
    </lineage>
</organism>
<evidence type="ECO:0000313" key="2">
    <source>
        <dbReference type="Proteomes" id="UP001367508"/>
    </source>
</evidence>
<gene>
    <name evidence="1" type="ORF">VNO77_43957</name>
</gene>
<comment type="caution">
    <text evidence="1">The sequence shown here is derived from an EMBL/GenBank/DDBJ whole genome shotgun (WGS) entry which is preliminary data.</text>
</comment>